<sequence>MDTDLHQNPAACYDALCARDARFDGHFFVGVTSTGIYCRPVCRVRTPKADNCRFFRLAAQAEHAGFRPCLRCRPELAPAQRHWSSVDAGDCLLQSALQWLDHPGHWSIGDTGIGSTLQSLSAHLGITDRHLRRLFGARLGISPLQYLQTRRLLTAKQLLTDTALPMSQVALASGFGSVRRFNEVFRCAYGLQPTTLRRHPEQATVSSMAPRPVLLQWRAPMHVSSMLTFLADRQLAGNEAMIHGPRPGMLKAVRLETRAGSVSGWIRIRFVPERQSVTLEVSPLLWPELPQIIWRTRRWLDLDVDITQIDSVLDEDFPCGSGLRLPGSFDGFEAGVRAILGQQVTLAAGNTLTARLVAQWGTPVETPASSVSIAFPDPETLAHADPSRMGSLGITKQRQTAIIALARACADGKLRLEPGGDPDATVTQLTALPGIGPWTAQYIAMRALHWSDAWLPGDAAVRNALCGRQPPLSPDHLAQRWRPWRSYAVVRAWAMGTSTRNRHDTA</sequence>
<evidence type="ECO:0000256" key="5">
    <source>
        <dbReference type="ARBA" id="ARBA00022763"/>
    </source>
</evidence>
<dbReference type="Pfam" id="PF06029">
    <property type="entry name" value="AlkA_N"/>
    <property type="match status" value="1"/>
</dbReference>
<keyword evidence="6" id="KW-0805">Transcription regulation</keyword>
<dbReference type="SUPFAM" id="SSF46689">
    <property type="entry name" value="Homeodomain-like"/>
    <property type="match status" value="1"/>
</dbReference>
<evidence type="ECO:0000256" key="4">
    <source>
        <dbReference type="ARBA" id="ARBA00022603"/>
    </source>
</evidence>
<organism evidence="11 12">
    <name type="scientific">Hydrogenophaga bisanensis</name>
    <dbReference type="NCBI Taxonomy" id="439611"/>
    <lineage>
        <taxon>Bacteria</taxon>
        <taxon>Pseudomonadati</taxon>
        <taxon>Pseudomonadota</taxon>
        <taxon>Betaproteobacteria</taxon>
        <taxon>Burkholderiales</taxon>
        <taxon>Comamonadaceae</taxon>
        <taxon>Hydrogenophaga</taxon>
    </lineage>
</organism>
<dbReference type="InterPro" id="IPR009057">
    <property type="entry name" value="Homeodomain-like_sf"/>
</dbReference>
<dbReference type="InterPro" id="IPR010316">
    <property type="entry name" value="AlkA_N"/>
</dbReference>
<evidence type="ECO:0000256" key="2">
    <source>
        <dbReference type="ARBA" id="ARBA00001947"/>
    </source>
</evidence>
<dbReference type="SUPFAM" id="SSF57884">
    <property type="entry name" value="Ada DNA repair protein, N-terminal domain (N-Ada 10)"/>
    <property type="match status" value="1"/>
</dbReference>
<evidence type="ECO:0000256" key="3">
    <source>
        <dbReference type="ARBA" id="ARBA00012000"/>
    </source>
</evidence>
<dbReference type="EC" id="3.2.2.21" evidence="3"/>
<dbReference type="EMBL" id="JBHTBX010000014">
    <property type="protein sequence ID" value="MFC7436120.1"/>
    <property type="molecule type" value="Genomic_DNA"/>
</dbReference>
<dbReference type="SMART" id="SM00478">
    <property type="entry name" value="ENDO3c"/>
    <property type="match status" value="1"/>
</dbReference>
<dbReference type="Gene3D" id="1.10.340.30">
    <property type="entry name" value="Hypothetical protein, domain 2"/>
    <property type="match status" value="1"/>
</dbReference>
<dbReference type="InterPro" id="IPR004026">
    <property type="entry name" value="Ada_DNA_repair_Zn-bd"/>
</dbReference>
<dbReference type="Pfam" id="PF12833">
    <property type="entry name" value="HTH_18"/>
    <property type="match status" value="1"/>
</dbReference>
<keyword evidence="9" id="KW-0234">DNA repair</keyword>
<dbReference type="CDD" id="cd00056">
    <property type="entry name" value="ENDO3c"/>
    <property type="match status" value="1"/>
</dbReference>
<evidence type="ECO:0000313" key="11">
    <source>
        <dbReference type="EMBL" id="MFC7436120.1"/>
    </source>
</evidence>
<reference evidence="12" key="1">
    <citation type="journal article" date="2019" name="Int. J. Syst. Evol. Microbiol.">
        <title>The Global Catalogue of Microorganisms (GCM) 10K type strain sequencing project: providing services to taxonomists for standard genome sequencing and annotation.</title>
        <authorList>
            <consortium name="The Broad Institute Genomics Platform"/>
            <consortium name="The Broad Institute Genome Sequencing Center for Infectious Disease"/>
            <person name="Wu L."/>
            <person name="Ma J."/>
        </authorList>
    </citation>
    <scope>NUCLEOTIDE SEQUENCE [LARGE SCALE GENOMIC DNA]</scope>
    <source>
        <strain evidence="12">CCUG 54518</strain>
    </source>
</reference>
<evidence type="ECO:0000256" key="6">
    <source>
        <dbReference type="ARBA" id="ARBA00023015"/>
    </source>
</evidence>
<evidence type="ECO:0000259" key="10">
    <source>
        <dbReference type="PROSITE" id="PS01124"/>
    </source>
</evidence>
<dbReference type="Pfam" id="PF02805">
    <property type="entry name" value="Ada_Zn_binding"/>
    <property type="match status" value="1"/>
</dbReference>
<comment type="cofactor">
    <cofactor evidence="2">
        <name>Zn(2+)</name>
        <dbReference type="ChEBI" id="CHEBI:29105"/>
    </cofactor>
</comment>
<accession>A0ABW2RDI1</accession>
<dbReference type="Pfam" id="PF00730">
    <property type="entry name" value="HhH-GPD"/>
    <property type="match status" value="1"/>
</dbReference>
<dbReference type="Gene3D" id="3.30.310.20">
    <property type="entry name" value="DNA-3-methyladenine glycosylase AlkA, N-terminal domain"/>
    <property type="match status" value="1"/>
</dbReference>
<evidence type="ECO:0000256" key="8">
    <source>
        <dbReference type="ARBA" id="ARBA00023163"/>
    </source>
</evidence>
<dbReference type="RefSeq" id="WP_382259534.1">
    <property type="nucleotide sequence ID" value="NZ_JBHTBX010000014.1"/>
</dbReference>
<dbReference type="InterPro" id="IPR051912">
    <property type="entry name" value="Alkylbase_DNA_Glycosylase/TA"/>
</dbReference>
<name>A0ABW2RDI1_9BURK</name>
<evidence type="ECO:0000256" key="7">
    <source>
        <dbReference type="ARBA" id="ARBA00023159"/>
    </source>
</evidence>
<keyword evidence="4" id="KW-0808">Transferase</keyword>
<dbReference type="SMART" id="SM01009">
    <property type="entry name" value="AlkA_N"/>
    <property type="match status" value="1"/>
</dbReference>
<feature type="domain" description="HTH araC/xylS-type" evidence="10">
    <location>
        <begin position="116"/>
        <end position="199"/>
    </location>
</feature>
<comment type="catalytic activity">
    <reaction evidence="1">
        <text>Hydrolysis of alkylated DNA, releasing 3-methyladenine, 3-methylguanine, 7-methylguanine and 7-methyladenine.</text>
        <dbReference type="EC" id="3.2.2.21"/>
    </reaction>
</comment>
<dbReference type="SUPFAM" id="SSF55945">
    <property type="entry name" value="TATA-box binding protein-like"/>
    <property type="match status" value="1"/>
</dbReference>
<keyword evidence="5" id="KW-0227">DNA damage</keyword>
<proteinExistence type="predicted"/>
<evidence type="ECO:0000256" key="9">
    <source>
        <dbReference type="ARBA" id="ARBA00023204"/>
    </source>
</evidence>
<dbReference type="InterPro" id="IPR035451">
    <property type="entry name" value="Ada-like_dom_sf"/>
</dbReference>
<dbReference type="PANTHER" id="PTHR43003">
    <property type="entry name" value="DNA-3-METHYLADENINE GLYCOSYLASE"/>
    <property type="match status" value="1"/>
</dbReference>
<evidence type="ECO:0000256" key="1">
    <source>
        <dbReference type="ARBA" id="ARBA00000086"/>
    </source>
</evidence>
<dbReference type="InterPro" id="IPR011257">
    <property type="entry name" value="DNA_glycosylase"/>
</dbReference>
<dbReference type="Proteomes" id="UP001596495">
    <property type="component" value="Unassembled WGS sequence"/>
</dbReference>
<keyword evidence="4" id="KW-0489">Methyltransferase</keyword>
<dbReference type="Gene3D" id="1.10.10.60">
    <property type="entry name" value="Homeodomain-like"/>
    <property type="match status" value="2"/>
</dbReference>
<keyword evidence="8" id="KW-0804">Transcription</keyword>
<evidence type="ECO:0000313" key="12">
    <source>
        <dbReference type="Proteomes" id="UP001596495"/>
    </source>
</evidence>
<gene>
    <name evidence="11" type="ORF">ACFQNJ_16540</name>
</gene>
<dbReference type="Gene3D" id="3.40.10.10">
    <property type="entry name" value="DNA Methylphosphotriester Repair Domain"/>
    <property type="match status" value="1"/>
</dbReference>
<comment type="caution">
    <text evidence="11">The sequence shown here is derived from an EMBL/GenBank/DDBJ whole genome shotgun (WGS) entry which is preliminary data.</text>
</comment>
<dbReference type="InterPro" id="IPR037046">
    <property type="entry name" value="AlkA_N_sf"/>
</dbReference>
<dbReference type="SMART" id="SM00342">
    <property type="entry name" value="HTH_ARAC"/>
    <property type="match status" value="1"/>
</dbReference>
<dbReference type="SUPFAM" id="SSF48150">
    <property type="entry name" value="DNA-glycosylase"/>
    <property type="match status" value="1"/>
</dbReference>
<dbReference type="PANTHER" id="PTHR43003:SF13">
    <property type="entry name" value="DNA-3-METHYLADENINE GLYCOSYLASE 2"/>
    <property type="match status" value="1"/>
</dbReference>
<dbReference type="PROSITE" id="PS01124">
    <property type="entry name" value="HTH_ARAC_FAMILY_2"/>
    <property type="match status" value="1"/>
</dbReference>
<keyword evidence="12" id="KW-1185">Reference proteome</keyword>
<dbReference type="InterPro" id="IPR023170">
    <property type="entry name" value="HhH_base_excis_C"/>
</dbReference>
<keyword evidence="7" id="KW-0010">Activator</keyword>
<protein>
    <recommendedName>
        <fullName evidence="3">DNA-3-methyladenine glycosylase II</fullName>
        <ecNumber evidence="3">3.2.2.21</ecNumber>
    </recommendedName>
</protein>
<dbReference type="InterPro" id="IPR003265">
    <property type="entry name" value="HhH-GPD_domain"/>
</dbReference>
<dbReference type="InterPro" id="IPR018060">
    <property type="entry name" value="HTH_AraC"/>
</dbReference>
<dbReference type="Gene3D" id="1.10.1670.10">
    <property type="entry name" value="Helix-hairpin-Helix base-excision DNA repair enzymes (C-terminal)"/>
    <property type="match status" value="1"/>
</dbReference>